<evidence type="ECO:0000313" key="2">
    <source>
        <dbReference type="EMBL" id="AFM04559.1"/>
    </source>
</evidence>
<evidence type="ECO:0000256" key="1">
    <source>
        <dbReference type="SAM" id="Phobius"/>
    </source>
</evidence>
<sequence>MTFFQRINNFYFWFFVGFVLWMFFLDGNDVLNQIRMRQTLEELQAEKEYYGNQIDLLETKKAQINDAKSLEEIAREKYLMTKEGEDVYVVE</sequence>
<dbReference type="OrthoDB" id="1467719at2"/>
<dbReference type="Pfam" id="PF04977">
    <property type="entry name" value="DivIC"/>
    <property type="match status" value="1"/>
</dbReference>
<evidence type="ECO:0000313" key="3">
    <source>
        <dbReference type="Proteomes" id="UP000006054"/>
    </source>
</evidence>
<dbReference type="AlphaFoldDB" id="I4AKS4"/>
<accession>I4AKS4</accession>
<dbReference type="InterPro" id="IPR007060">
    <property type="entry name" value="FtsL/DivIC"/>
</dbReference>
<dbReference type="STRING" id="880071.Fleli_2180"/>
<proteinExistence type="predicted"/>
<keyword evidence="1" id="KW-1133">Transmembrane helix</keyword>
<reference evidence="3" key="1">
    <citation type="submission" date="2012-06" db="EMBL/GenBank/DDBJ databases">
        <title>The complete genome of Flexibacter litoralis DSM 6794.</title>
        <authorList>
            <person name="Lucas S."/>
            <person name="Copeland A."/>
            <person name="Lapidus A."/>
            <person name="Glavina del Rio T."/>
            <person name="Dalin E."/>
            <person name="Tice H."/>
            <person name="Bruce D."/>
            <person name="Goodwin L."/>
            <person name="Pitluck S."/>
            <person name="Peters L."/>
            <person name="Ovchinnikova G."/>
            <person name="Lu M."/>
            <person name="Kyrpides N."/>
            <person name="Mavromatis K."/>
            <person name="Ivanova N."/>
            <person name="Brettin T."/>
            <person name="Detter J.C."/>
            <person name="Han C."/>
            <person name="Larimer F."/>
            <person name="Land M."/>
            <person name="Hauser L."/>
            <person name="Markowitz V."/>
            <person name="Cheng J.-F."/>
            <person name="Hugenholtz P."/>
            <person name="Woyke T."/>
            <person name="Wu D."/>
            <person name="Spring S."/>
            <person name="Lang E."/>
            <person name="Kopitz M."/>
            <person name="Brambilla E."/>
            <person name="Klenk H.-P."/>
            <person name="Eisen J.A."/>
        </authorList>
    </citation>
    <scope>NUCLEOTIDE SEQUENCE [LARGE SCALE GENOMIC DNA]</scope>
    <source>
        <strain evidence="3">ATCC 23117 / DSM 6794 / NBRC 15988 / NCIMB 1366 / Sio-4</strain>
    </source>
</reference>
<dbReference type="RefSeq" id="WP_014798006.1">
    <property type="nucleotide sequence ID" value="NC_018018.1"/>
</dbReference>
<protein>
    <submittedName>
        <fullName evidence="2">Septum formation initiator</fullName>
    </submittedName>
</protein>
<name>I4AKS4_BERLS</name>
<keyword evidence="1" id="KW-0472">Membrane</keyword>
<dbReference type="Proteomes" id="UP000006054">
    <property type="component" value="Chromosome"/>
</dbReference>
<keyword evidence="3" id="KW-1185">Reference proteome</keyword>
<organism evidence="2 3">
    <name type="scientific">Bernardetia litoralis (strain ATCC 23117 / DSM 6794 / NBRC 15988 / NCIMB 1366 / Fx l1 / Sio-4)</name>
    <name type="common">Flexibacter litoralis</name>
    <dbReference type="NCBI Taxonomy" id="880071"/>
    <lineage>
        <taxon>Bacteria</taxon>
        <taxon>Pseudomonadati</taxon>
        <taxon>Bacteroidota</taxon>
        <taxon>Cytophagia</taxon>
        <taxon>Cytophagales</taxon>
        <taxon>Bernardetiaceae</taxon>
        <taxon>Bernardetia</taxon>
    </lineage>
</organism>
<dbReference type="EMBL" id="CP003345">
    <property type="protein sequence ID" value="AFM04559.1"/>
    <property type="molecule type" value="Genomic_DNA"/>
</dbReference>
<dbReference type="KEGG" id="fli:Fleli_2180"/>
<dbReference type="eggNOG" id="COG2919">
    <property type="taxonomic scope" value="Bacteria"/>
</dbReference>
<feature type="transmembrane region" description="Helical" evidence="1">
    <location>
        <begin position="12"/>
        <end position="31"/>
    </location>
</feature>
<dbReference type="HOGENOM" id="CLU_148655_4_1_10"/>
<keyword evidence="1" id="KW-0812">Transmembrane</keyword>
<gene>
    <name evidence="2" type="ordered locus">Fleli_2180</name>
</gene>